<dbReference type="STRING" id="280699.M1VAZ2"/>
<dbReference type="InterPro" id="IPR027484">
    <property type="entry name" value="PInositol-4-P-5-kinase_N"/>
</dbReference>
<dbReference type="KEGG" id="cme:CYME_CME153C"/>
<protein>
    <submittedName>
        <fullName evidence="5">Phosphatidylinositol-4-phosphate 5-kinase</fullName>
    </submittedName>
</protein>
<dbReference type="SMART" id="SM01065">
    <property type="entry name" value="CBM_2"/>
    <property type="match status" value="1"/>
</dbReference>
<dbReference type="EMBL" id="AP006487">
    <property type="protein sequence ID" value="BAM79367.1"/>
    <property type="molecule type" value="Genomic_DNA"/>
</dbReference>
<dbReference type="GO" id="GO:0016308">
    <property type="term" value="F:1-phosphatidylinositol-4-phosphate 5-kinase activity"/>
    <property type="evidence" value="ECO:0007669"/>
    <property type="project" value="TreeGrafter"/>
</dbReference>
<feature type="compositionally biased region" description="Basic and acidic residues" evidence="2">
    <location>
        <begin position="160"/>
        <end position="170"/>
    </location>
</feature>
<feature type="compositionally biased region" description="Polar residues" evidence="2">
    <location>
        <begin position="492"/>
        <end position="501"/>
    </location>
</feature>
<dbReference type="GO" id="GO:0005886">
    <property type="term" value="C:plasma membrane"/>
    <property type="evidence" value="ECO:0007669"/>
    <property type="project" value="TreeGrafter"/>
</dbReference>
<dbReference type="HOGENOM" id="CLU_364251_0_0_1"/>
<reference evidence="5 6" key="2">
    <citation type="journal article" date="2007" name="BMC Biol.">
        <title>A 100%-complete sequence reveals unusually simple genomic features in the hot-spring red alga Cyanidioschyzon merolae.</title>
        <authorList>
            <person name="Nozaki H."/>
            <person name="Takano H."/>
            <person name="Misumi O."/>
            <person name="Terasawa K."/>
            <person name="Matsuzaki M."/>
            <person name="Maruyama S."/>
            <person name="Nishida K."/>
            <person name="Yagisawa F."/>
            <person name="Yoshida Y."/>
            <person name="Fujiwara T."/>
            <person name="Takio S."/>
            <person name="Tamura K."/>
            <person name="Chung S.J."/>
            <person name="Nakamura S."/>
            <person name="Kuroiwa H."/>
            <person name="Tanaka K."/>
            <person name="Sato N."/>
            <person name="Kuroiwa T."/>
        </authorList>
    </citation>
    <scope>NUCLEOTIDE SEQUENCE [LARGE SCALE GENOMIC DNA]</scope>
    <source>
        <strain evidence="5 6">10D</strain>
    </source>
</reference>
<dbReference type="SUPFAM" id="SSF49452">
    <property type="entry name" value="Starch-binding domain-like"/>
    <property type="match status" value="1"/>
</dbReference>
<proteinExistence type="predicted"/>
<keyword evidence="1" id="KW-0547">Nucleotide-binding</keyword>
<accession>M1VAZ2</accession>
<dbReference type="SUPFAM" id="SSF56104">
    <property type="entry name" value="SAICAR synthase-like"/>
    <property type="match status" value="1"/>
</dbReference>
<dbReference type="GeneID" id="16992907"/>
<dbReference type="eggNOG" id="KOG0229">
    <property type="taxonomic scope" value="Eukaryota"/>
</dbReference>
<dbReference type="GO" id="GO:2001070">
    <property type="term" value="F:starch binding"/>
    <property type="evidence" value="ECO:0007669"/>
    <property type="project" value="InterPro"/>
</dbReference>
<dbReference type="RefSeq" id="XP_005535653.1">
    <property type="nucleotide sequence ID" value="XM_005535596.1"/>
</dbReference>
<evidence type="ECO:0000313" key="6">
    <source>
        <dbReference type="Proteomes" id="UP000007014"/>
    </source>
</evidence>
<feature type="region of interest" description="Disordered" evidence="2">
    <location>
        <begin position="22"/>
        <end position="45"/>
    </location>
</feature>
<keyword evidence="1" id="KW-0067">ATP-binding</keyword>
<feature type="domain" description="CBM20" evidence="3">
    <location>
        <begin position="44"/>
        <end position="157"/>
    </location>
</feature>
<dbReference type="Gene3D" id="3.30.800.10">
    <property type="entry name" value="Phosphatidylinositol Phosphate Kinase II Beta"/>
    <property type="match status" value="1"/>
</dbReference>
<feature type="region of interest" description="Disordered" evidence="2">
    <location>
        <begin position="160"/>
        <end position="181"/>
    </location>
</feature>
<dbReference type="PANTHER" id="PTHR23086">
    <property type="entry name" value="PHOSPHATIDYLINOSITOL-4-PHOSPHATE 5-KINASE"/>
    <property type="match status" value="1"/>
</dbReference>
<dbReference type="PROSITE" id="PS51455">
    <property type="entry name" value="PIPK"/>
    <property type="match status" value="1"/>
</dbReference>
<dbReference type="InterPro" id="IPR013783">
    <property type="entry name" value="Ig-like_fold"/>
</dbReference>
<dbReference type="Pfam" id="PF00686">
    <property type="entry name" value="CBM_20"/>
    <property type="match status" value="1"/>
</dbReference>
<keyword evidence="1" id="KW-0418">Kinase</keyword>
<dbReference type="OrthoDB" id="70770at2759"/>
<name>M1VAZ2_CYAM1</name>
<dbReference type="InterPro" id="IPR013784">
    <property type="entry name" value="Carb-bd-like_fold"/>
</dbReference>
<dbReference type="InterPro" id="IPR002044">
    <property type="entry name" value="CBM20"/>
</dbReference>
<evidence type="ECO:0000256" key="1">
    <source>
        <dbReference type="PROSITE-ProRule" id="PRU00781"/>
    </source>
</evidence>
<keyword evidence="6" id="KW-1185">Reference proteome</keyword>
<dbReference type="PROSITE" id="PS51166">
    <property type="entry name" value="CBM20"/>
    <property type="match status" value="1"/>
</dbReference>
<dbReference type="Gene3D" id="3.30.810.10">
    <property type="entry name" value="2-Layer Sandwich"/>
    <property type="match status" value="1"/>
</dbReference>
<feature type="domain" description="PIPK" evidence="4">
    <location>
        <begin position="265"/>
        <end position="744"/>
    </location>
</feature>
<dbReference type="OMA" id="ARTMVYF"/>
<dbReference type="Gene3D" id="2.60.40.10">
    <property type="entry name" value="Immunoglobulins"/>
    <property type="match status" value="1"/>
</dbReference>
<evidence type="ECO:0000256" key="2">
    <source>
        <dbReference type="SAM" id="MobiDB-lite"/>
    </source>
</evidence>
<feature type="compositionally biased region" description="Basic residues" evidence="2">
    <location>
        <begin position="459"/>
        <end position="468"/>
    </location>
</feature>
<dbReference type="GO" id="GO:0046854">
    <property type="term" value="P:phosphatidylinositol phosphate biosynthetic process"/>
    <property type="evidence" value="ECO:0007669"/>
    <property type="project" value="TreeGrafter"/>
</dbReference>
<evidence type="ECO:0000259" key="4">
    <source>
        <dbReference type="PROSITE" id="PS51455"/>
    </source>
</evidence>
<dbReference type="AlphaFoldDB" id="M1VAZ2"/>
<evidence type="ECO:0000313" key="5">
    <source>
        <dbReference type="EMBL" id="BAM79367.1"/>
    </source>
</evidence>
<dbReference type="InterPro" id="IPR027483">
    <property type="entry name" value="PInositol-4-P-4/5-kinase_C_sf"/>
</dbReference>
<dbReference type="Gramene" id="CME153CT">
    <property type="protein sequence ID" value="CME153CT"/>
    <property type="gene ID" value="CME153C"/>
</dbReference>
<dbReference type="GO" id="GO:0005524">
    <property type="term" value="F:ATP binding"/>
    <property type="evidence" value="ECO:0007669"/>
    <property type="project" value="UniProtKB-UniRule"/>
</dbReference>
<dbReference type="PANTHER" id="PTHR23086:SF46">
    <property type="entry name" value="PHOSPHATIDYLINOSITOL 4-PHOSPHATE 5-KINASE-LIKE PROTEIN 1"/>
    <property type="match status" value="1"/>
</dbReference>
<dbReference type="InterPro" id="IPR023610">
    <property type="entry name" value="PInositol-4/5-P-5/4-kinase"/>
</dbReference>
<reference evidence="5 6" key="1">
    <citation type="journal article" date="2004" name="Nature">
        <title>Genome sequence of the ultrasmall unicellular red alga Cyanidioschyzon merolae 10D.</title>
        <authorList>
            <person name="Matsuzaki M."/>
            <person name="Misumi O."/>
            <person name="Shin-i T."/>
            <person name="Maruyama S."/>
            <person name="Takahara M."/>
            <person name="Miyagishima S."/>
            <person name="Mori T."/>
            <person name="Nishida K."/>
            <person name="Yagisawa F."/>
            <person name="Nishida K."/>
            <person name="Yoshida Y."/>
            <person name="Nishimura Y."/>
            <person name="Nakao S."/>
            <person name="Kobayashi T."/>
            <person name="Momoyama Y."/>
            <person name="Higashiyama T."/>
            <person name="Minoda A."/>
            <person name="Sano M."/>
            <person name="Nomoto H."/>
            <person name="Oishi K."/>
            <person name="Hayashi H."/>
            <person name="Ohta F."/>
            <person name="Nishizaka S."/>
            <person name="Haga S."/>
            <person name="Miura S."/>
            <person name="Morishita T."/>
            <person name="Kabeya Y."/>
            <person name="Terasawa K."/>
            <person name="Suzuki Y."/>
            <person name="Ishii Y."/>
            <person name="Asakawa S."/>
            <person name="Takano H."/>
            <person name="Ohta N."/>
            <person name="Kuroiwa H."/>
            <person name="Tanaka K."/>
            <person name="Shimizu N."/>
            <person name="Sugano S."/>
            <person name="Sato N."/>
            <person name="Nozaki H."/>
            <person name="Ogasawara N."/>
            <person name="Kohara Y."/>
            <person name="Kuroiwa T."/>
        </authorList>
    </citation>
    <scope>NUCLEOTIDE SEQUENCE [LARGE SCALE GENOMIC DNA]</scope>
    <source>
        <strain evidence="5 6">10D</strain>
    </source>
</reference>
<sequence>MKRPRRRPWSLIPAVSGLLRGRGTHASKTRSNSVSVSNVDADENQSPSTCEAVFRVRSYTIANEDIILLGSCESLGCWDAERAVALETSPSTYPVWEALVELPVNTRVRYEYAKRVYDMDREQLERIVRERHPQPGRFIDTGNEGGFWLIDDGHLRNSYFDDPRSDEHATPTDANSPGTGGDRLCSTGARRVQYLGLDQLTQAFEREYSLSEQVNLREDFLRTFQRLGVFRIGSRRSLPTFLRGPLQPKVMRRNKSGITVFKDNPSWFIALNIQAGVRRSLQVLHEQERQQRNAPLQDADFVAAFVCHVEAGDRVREVPNRYIEPLSDSIKWEFSAPRVFARLRRVFGYTDDEFLGSLCNPAGLVEIPSPGNSQALFFLTHDQQFLLKTITRQEYSKLIQLLPAYFAYVSSDPLGTLLPQYLALFQIRTRQRHHIRFVVVPDLFPSAFRLHEKYDLKGSRRSKPRPRSLRSLPQRYKKKASASLADARTRSSKSPAASNETGTERPPLHLQVPQTSFVEHEWSERIAFSQLVAVPIFREDDIRSPFLIRANDYTILMRMIERDTAFLEELHIMDYSLLIGLSEPIPAPLWKRTHSATHEGRAHGSEIPFADETQKQSLPVILESTNTDQEGLLLSTVSPLAKLTLQLPGSTPGMAPQSPTLAQRITDATEDKLLFRDLIAFRREAGNYVGYKLRLGIIDALQDYSVPKRLEFGWKLFIYCGAAPSVCPPAFYRRRFLQYMQNVFVPYNPVELPIRTSRDLDGSNGSH</sequence>
<dbReference type="Proteomes" id="UP000007014">
    <property type="component" value="Chromosome 5"/>
</dbReference>
<feature type="region of interest" description="Disordered" evidence="2">
    <location>
        <begin position="455"/>
        <end position="508"/>
    </location>
</feature>
<dbReference type="SMART" id="SM00330">
    <property type="entry name" value="PIPKc"/>
    <property type="match status" value="1"/>
</dbReference>
<dbReference type="InterPro" id="IPR002498">
    <property type="entry name" value="PInositol-4-P-4/5-kinase_core"/>
</dbReference>
<gene>
    <name evidence="5" type="ORF">CYME_CME153C</name>
</gene>
<dbReference type="CDD" id="cd00139">
    <property type="entry name" value="PIPKc"/>
    <property type="match status" value="1"/>
</dbReference>
<organism evidence="5 6">
    <name type="scientific">Cyanidioschyzon merolae (strain NIES-3377 / 10D)</name>
    <name type="common">Unicellular red alga</name>
    <dbReference type="NCBI Taxonomy" id="280699"/>
    <lineage>
        <taxon>Eukaryota</taxon>
        <taxon>Rhodophyta</taxon>
        <taxon>Bangiophyceae</taxon>
        <taxon>Cyanidiales</taxon>
        <taxon>Cyanidiaceae</taxon>
        <taxon>Cyanidioschyzon</taxon>
    </lineage>
</organism>
<dbReference type="Pfam" id="PF01504">
    <property type="entry name" value="PIP5K"/>
    <property type="match status" value="1"/>
</dbReference>
<evidence type="ECO:0000259" key="3">
    <source>
        <dbReference type="PROSITE" id="PS51166"/>
    </source>
</evidence>
<keyword evidence="1" id="KW-0808">Transferase</keyword>